<dbReference type="RefSeq" id="WP_170139154.1">
    <property type="nucleotide sequence ID" value="NZ_FNGW01000002.1"/>
</dbReference>
<dbReference type="STRING" id="1121325.SAMN04515677_102233"/>
<keyword evidence="3" id="KW-1185">Reference proteome</keyword>
<keyword evidence="1" id="KW-0812">Transmembrane</keyword>
<dbReference type="EMBL" id="FNGW01000002">
    <property type="protein sequence ID" value="SDL51864.1"/>
    <property type="molecule type" value="Genomic_DNA"/>
</dbReference>
<accession>A0A1G9KQJ8</accession>
<proteinExistence type="predicted"/>
<reference evidence="2 3" key="1">
    <citation type="submission" date="2016-10" db="EMBL/GenBank/DDBJ databases">
        <authorList>
            <person name="de Groot N.N."/>
        </authorList>
    </citation>
    <scope>NUCLEOTIDE SEQUENCE [LARGE SCALE GENOMIC DNA]</scope>
    <source>
        <strain evidence="2 3">DSM 797</strain>
    </source>
</reference>
<evidence type="ECO:0000313" key="3">
    <source>
        <dbReference type="Proteomes" id="UP000199068"/>
    </source>
</evidence>
<keyword evidence="1" id="KW-1133">Transmembrane helix</keyword>
<keyword evidence="1" id="KW-0472">Membrane</keyword>
<dbReference type="AlphaFoldDB" id="A0A1G9KQJ8"/>
<gene>
    <name evidence="2" type="ORF">SAMN04515677_102233</name>
</gene>
<protein>
    <submittedName>
        <fullName evidence="2">Uncharacterized protein</fullName>
    </submittedName>
</protein>
<evidence type="ECO:0000313" key="2">
    <source>
        <dbReference type="EMBL" id="SDL51864.1"/>
    </source>
</evidence>
<name>A0A1G9KQJ8_9FIRM</name>
<dbReference type="Proteomes" id="UP000199068">
    <property type="component" value="Unassembled WGS sequence"/>
</dbReference>
<feature type="transmembrane region" description="Helical" evidence="1">
    <location>
        <begin position="28"/>
        <end position="45"/>
    </location>
</feature>
<evidence type="ECO:0000256" key="1">
    <source>
        <dbReference type="SAM" id="Phobius"/>
    </source>
</evidence>
<sequence length="47" mass="5637">MKNASNVISFRKRKLEKKYGKIIKKNKYKFIFILIPIIVAFFIMIDS</sequence>
<organism evidence="2 3">
    <name type="scientific">Romboutsia lituseburensis DSM 797</name>
    <dbReference type="NCBI Taxonomy" id="1121325"/>
    <lineage>
        <taxon>Bacteria</taxon>
        <taxon>Bacillati</taxon>
        <taxon>Bacillota</taxon>
        <taxon>Clostridia</taxon>
        <taxon>Peptostreptococcales</taxon>
        <taxon>Peptostreptococcaceae</taxon>
        <taxon>Romboutsia</taxon>
    </lineage>
</organism>